<reference evidence="2 3" key="1">
    <citation type="submission" date="2019-11" db="EMBL/GenBank/DDBJ databases">
        <title>Whole genome sequence of Oryza granulata.</title>
        <authorList>
            <person name="Li W."/>
        </authorList>
    </citation>
    <scope>NUCLEOTIDE SEQUENCE [LARGE SCALE GENOMIC DNA]</scope>
    <source>
        <strain evidence="3">cv. Menghai</strain>
        <tissue evidence="2">Leaf</tissue>
    </source>
</reference>
<sequence>MAASSLAPTEGIEGRSTVDSINEATNTIVVIDGDNNDPNKRVGSILNDLEVAETLVANLTLDEIDDIGKNQDGVGGVSTHSAIQTAPTRGTAPQRRPQARPSNCRIQCTASSS</sequence>
<feature type="compositionally biased region" description="Polar residues" evidence="1">
    <location>
        <begin position="78"/>
        <end position="88"/>
    </location>
</feature>
<dbReference type="AlphaFoldDB" id="A0A6G1EH98"/>
<feature type="region of interest" description="Disordered" evidence="1">
    <location>
        <begin position="72"/>
        <end position="113"/>
    </location>
</feature>
<evidence type="ECO:0000313" key="3">
    <source>
        <dbReference type="Proteomes" id="UP000479710"/>
    </source>
</evidence>
<proteinExistence type="predicted"/>
<dbReference type="OrthoDB" id="715920at2759"/>
<dbReference type="EMBL" id="SPHZ02000003">
    <property type="protein sequence ID" value="KAF0924129.1"/>
    <property type="molecule type" value="Genomic_DNA"/>
</dbReference>
<evidence type="ECO:0000256" key="1">
    <source>
        <dbReference type="SAM" id="MobiDB-lite"/>
    </source>
</evidence>
<dbReference type="Proteomes" id="UP000479710">
    <property type="component" value="Unassembled WGS sequence"/>
</dbReference>
<organism evidence="2 3">
    <name type="scientific">Oryza meyeriana var. granulata</name>
    <dbReference type="NCBI Taxonomy" id="110450"/>
    <lineage>
        <taxon>Eukaryota</taxon>
        <taxon>Viridiplantae</taxon>
        <taxon>Streptophyta</taxon>
        <taxon>Embryophyta</taxon>
        <taxon>Tracheophyta</taxon>
        <taxon>Spermatophyta</taxon>
        <taxon>Magnoliopsida</taxon>
        <taxon>Liliopsida</taxon>
        <taxon>Poales</taxon>
        <taxon>Poaceae</taxon>
        <taxon>BOP clade</taxon>
        <taxon>Oryzoideae</taxon>
        <taxon>Oryzeae</taxon>
        <taxon>Oryzinae</taxon>
        <taxon>Oryza</taxon>
        <taxon>Oryza meyeriana</taxon>
    </lineage>
</organism>
<comment type="caution">
    <text evidence="2">The sequence shown here is derived from an EMBL/GenBank/DDBJ whole genome shotgun (WGS) entry which is preliminary data.</text>
</comment>
<evidence type="ECO:0000313" key="2">
    <source>
        <dbReference type="EMBL" id="KAF0924129.1"/>
    </source>
</evidence>
<protein>
    <submittedName>
        <fullName evidence="2">Uncharacterized protein</fullName>
    </submittedName>
</protein>
<name>A0A6G1EH98_9ORYZ</name>
<gene>
    <name evidence="2" type="ORF">E2562_008446</name>
</gene>
<keyword evidence="3" id="KW-1185">Reference proteome</keyword>
<accession>A0A6G1EH98</accession>
<feature type="compositionally biased region" description="Polar residues" evidence="1">
    <location>
        <begin position="100"/>
        <end position="113"/>
    </location>
</feature>